<organism evidence="4 5">
    <name type="scientific">Escallonia herrerae</name>
    <dbReference type="NCBI Taxonomy" id="1293975"/>
    <lineage>
        <taxon>Eukaryota</taxon>
        <taxon>Viridiplantae</taxon>
        <taxon>Streptophyta</taxon>
        <taxon>Embryophyta</taxon>
        <taxon>Tracheophyta</taxon>
        <taxon>Spermatophyta</taxon>
        <taxon>Magnoliopsida</taxon>
        <taxon>eudicotyledons</taxon>
        <taxon>Gunneridae</taxon>
        <taxon>Pentapetalae</taxon>
        <taxon>asterids</taxon>
        <taxon>campanulids</taxon>
        <taxon>Escalloniales</taxon>
        <taxon>Escalloniaceae</taxon>
        <taxon>Escallonia</taxon>
    </lineage>
</organism>
<keyword evidence="5" id="KW-1185">Reference proteome</keyword>
<feature type="region of interest" description="Disordered" evidence="3">
    <location>
        <begin position="1"/>
        <end position="48"/>
    </location>
</feature>
<dbReference type="GO" id="GO:0032875">
    <property type="term" value="P:regulation of DNA endoreduplication"/>
    <property type="evidence" value="ECO:0007669"/>
    <property type="project" value="InterPro"/>
</dbReference>
<protein>
    <submittedName>
        <fullName evidence="4">Uncharacterized protein</fullName>
    </submittedName>
</protein>
<dbReference type="EMBL" id="JAVXUP010001986">
    <property type="protein sequence ID" value="KAK3006487.1"/>
    <property type="molecule type" value="Genomic_DNA"/>
</dbReference>
<accession>A0AA88VDU4</accession>
<keyword evidence="2" id="KW-0131">Cell cycle</keyword>
<evidence type="ECO:0000256" key="1">
    <source>
        <dbReference type="ARBA" id="ARBA00023013"/>
    </source>
</evidence>
<dbReference type="GO" id="GO:0005634">
    <property type="term" value="C:nucleus"/>
    <property type="evidence" value="ECO:0007669"/>
    <property type="project" value="TreeGrafter"/>
</dbReference>
<keyword evidence="1" id="KW-0649">Protein kinase inhibitor</keyword>
<evidence type="ECO:0000256" key="3">
    <source>
        <dbReference type="SAM" id="MobiDB-lite"/>
    </source>
</evidence>
<dbReference type="AlphaFoldDB" id="A0AA88VDU4"/>
<evidence type="ECO:0000313" key="4">
    <source>
        <dbReference type="EMBL" id="KAK3006487.1"/>
    </source>
</evidence>
<evidence type="ECO:0000256" key="2">
    <source>
        <dbReference type="ARBA" id="ARBA00023306"/>
    </source>
</evidence>
<proteinExistence type="predicted"/>
<evidence type="ECO:0000313" key="5">
    <source>
        <dbReference type="Proteomes" id="UP001188597"/>
    </source>
</evidence>
<dbReference type="GO" id="GO:0004860">
    <property type="term" value="F:protein kinase inhibitor activity"/>
    <property type="evidence" value="ECO:0007669"/>
    <property type="project" value="UniProtKB-KW"/>
</dbReference>
<dbReference type="PANTHER" id="PTHR33142:SF114">
    <property type="entry name" value="CYCLIN-DEPENDENT PROTEIN KINASE INHIBITOR SMR14"/>
    <property type="match status" value="1"/>
</dbReference>
<dbReference type="PANTHER" id="PTHR33142">
    <property type="entry name" value="CYCLIN-DEPENDENT PROTEIN KINASE INHIBITOR SMR13"/>
    <property type="match status" value="1"/>
</dbReference>
<dbReference type="InterPro" id="IPR040389">
    <property type="entry name" value="SMR"/>
</dbReference>
<reference evidence="4" key="1">
    <citation type="submission" date="2022-12" db="EMBL/GenBank/DDBJ databases">
        <title>Draft genome assemblies for two species of Escallonia (Escalloniales).</title>
        <authorList>
            <person name="Chanderbali A."/>
            <person name="Dervinis C."/>
            <person name="Anghel I."/>
            <person name="Soltis D."/>
            <person name="Soltis P."/>
            <person name="Zapata F."/>
        </authorList>
    </citation>
    <scope>NUCLEOTIDE SEQUENCE</scope>
    <source>
        <strain evidence="4">UCBG64.0493</strain>
        <tissue evidence="4">Leaf</tissue>
    </source>
</reference>
<comment type="caution">
    <text evidence="4">The sequence shown here is derived from an EMBL/GenBank/DDBJ whole genome shotgun (WGS) entry which is preliminary data.</text>
</comment>
<name>A0AA88VDU4_9ASTE</name>
<gene>
    <name evidence="4" type="ORF">RJ639_015649</name>
</gene>
<feature type="compositionally biased region" description="Basic and acidic residues" evidence="3">
    <location>
        <begin position="7"/>
        <end position="19"/>
    </location>
</feature>
<sequence length="180" mass="20830">MSSVEFQEQKQEAVRRRQEDQEEGMEVKLSSPGEPMKVNEEEEDGFKTPTSLDHKIPLIFPKAPRKPKYSIPVAKRKARRRIQLDISAEEIESFFPPAQLSLKDCGGKIKKIRKANMTKKLGYEETLASAKVWLRDDLVTDALLTLVNACDYQTQELILIELQFYFDHIEKMRASFIELL</sequence>
<dbReference type="Proteomes" id="UP001188597">
    <property type="component" value="Unassembled WGS sequence"/>
</dbReference>